<comment type="cofactor">
    <cofactor evidence="1">
        <name>Mg(2+)</name>
        <dbReference type="ChEBI" id="CHEBI:18420"/>
    </cofactor>
</comment>
<keyword evidence="2 3" id="KW-0378">Hydrolase</keyword>
<evidence type="ECO:0000256" key="2">
    <source>
        <dbReference type="ARBA" id="ARBA00022801"/>
    </source>
</evidence>
<dbReference type="OrthoDB" id="542521at2"/>
<name>M7PDX2_9GAMM</name>
<sequence>MSDQPQQNQGSMISFAAGGHHFNLRAAAVIVDRGKVLLHKIAGDNFWSVPGGRVEPGETAAQAVIREIFEETGEQAQCEQLLWVAETSLNITAVNTTKSDCTSMYSFHLILVCWHSKTA</sequence>
<dbReference type="InterPro" id="IPR020084">
    <property type="entry name" value="NUDIX_hydrolase_CS"/>
</dbReference>
<dbReference type="eggNOG" id="COG1051">
    <property type="taxonomic scope" value="Bacteria"/>
</dbReference>
<keyword evidence="6" id="KW-1185">Reference proteome</keyword>
<evidence type="ECO:0000313" key="6">
    <source>
        <dbReference type="Proteomes" id="UP000012019"/>
    </source>
</evidence>
<dbReference type="InterPro" id="IPR000086">
    <property type="entry name" value="NUDIX_hydrolase_dom"/>
</dbReference>
<evidence type="ECO:0000313" key="5">
    <source>
        <dbReference type="EMBL" id="EMR12100.1"/>
    </source>
</evidence>
<dbReference type="PRINTS" id="PR00502">
    <property type="entry name" value="NUDIXFAMILY"/>
</dbReference>
<dbReference type="Pfam" id="PF00293">
    <property type="entry name" value="NUDIX"/>
    <property type="match status" value="1"/>
</dbReference>
<dbReference type="InterPro" id="IPR015797">
    <property type="entry name" value="NUDIX_hydrolase-like_dom_sf"/>
</dbReference>
<dbReference type="SUPFAM" id="SSF55811">
    <property type="entry name" value="Nudix"/>
    <property type="match status" value="1"/>
</dbReference>
<dbReference type="PANTHER" id="PTHR43046">
    <property type="entry name" value="GDP-MANNOSE MANNOSYL HYDROLASE"/>
    <property type="match status" value="1"/>
</dbReference>
<organism evidence="5 6">
    <name type="scientific">Methylophaga lonarensis MPL</name>
    <dbReference type="NCBI Taxonomy" id="1286106"/>
    <lineage>
        <taxon>Bacteria</taxon>
        <taxon>Pseudomonadati</taxon>
        <taxon>Pseudomonadota</taxon>
        <taxon>Gammaproteobacteria</taxon>
        <taxon>Thiotrichales</taxon>
        <taxon>Piscirickettsiaceae</taxon>
        <taxon>Methylophaga</taxon>
    </lineage>
</organism>
<dbReference type="GO" id="GO:0016787">
    <property type="term" value="F:hydrolase activity"/>
    <property type="evidence" value="ECO:0007669"/>
    <property type="project" value="UniProtKB-KW"/>
</dbReference>
<accession>M7PDX2</accession>
<evidence type="ECO:0000259" key="4">
    <source>
        <dbReference type="PROSITE" id="PS51462"/>
    </source>
</evidence>
<dbReference type="Gene3D" id="3.90.79.10">
    <property type="entry name" value="Nucleoside Triphosphate Pyrophosphohydrolase"/>
    <property type="match status" value="1"/>
</dbReference>
<protein>
    <submittedName>
        <fullName evidence="5">NUDIX hydrolase</fullName>
    </submittedName>
</protein>
<comment type="caution">
    <text evidence="5">The sequence shown here is derived from an EMBL/GenBank/DDBJ whole genome shotgun (WGS) entry which is preliminary data.</text>
</comment>
<dbReference type="AlphaFoldDB" id="M7PDX2"/>
<gene>
    <name evidence="5" type="ORF">MPL1_11915</name>
</gene>
<dbReference type="EMBL" id="APHR01000071">
    <property type="protein sequence ID" value="EMR12100.1"/>
    <property type="molecule type" value="Genomic_DNA"/>
</dbReference>
<reference evidence="5 6" key="1">
    <citation type="journal article" date="2013" name="Genome Announc.">
        <title>Draft Genome Sequence of Methylophaga lonarensis MPLT, a Haloalkaliphilic (Non-Methane-Utilizing) Methylotroph.</title>
        <authorList>
            <person name="Shetty S.A."/>
            <person name="Marathe N.P."/>
            <person name="Munot H."/>
            <person name="Antony C.P."/>
            <person name="Dhotre D.P."/>
            <person name="Murrell J.C."/>
            <person name="Shouche Y.S."/>
        </authorList>
    </citation>
    <scope>NUCLEOTIDE SEQUENCE [LARGE SCALE GENOMIC DNA]</scope>
    <source>
        <strain evidence="5 6">MPL</strain>
    </source>
</reference>
<dbReference type="InterPro" id="IPR020476">
    <property type="entry name" value="Nudix_hydrolase"/>
</dbReference>
<dbReference type="PANTHER" id="PTHR43046:SF14">
    <property type="entry name" value="MUTT_NUDIX FAMILY PROTEIN"/>
    <property type="match status" value="1"/>
</dbReference>
<comment type="similarity">
    <text evidence="3">Belongs to the Nudix hydrolase family.</text>
</comment>
<dbReference type="Proteomes" id="UP000012019">
    <property type="component" value="Unassembled WGS sequence"/>
</dbReference>
<dbReference type="PATRIC" id="fig|1286106.3.peg.2386"/>
<dbReference type="RefSeq" id="WP_009727337.1">
    <property type="nucleotide sequence ID" value="NZ_APHR01000071.1"/>
</dbReference>
<evidence type="ECO:0000256" key="3">
    <source>
        <dbReference type="RuleBase" id="RU003476"/>
    </source>
</evidence>
<evidence type="ECO:0000256" key="1">
    <source>
        <dbReference type="ARBA" id="ARBA00001946"/>
    </source>
</evidence>
<dbReference type="PROSITE" id="PS51462">
    <property type="entry name" value="NUDIX"/>
    <property type="match status" value="1"/>
</dbReference>
<feature type="domain" description="Nudix hydrolase" evidence="4">
    <location>
        <begin position="21"/>
        <end position="119"/>
    </location>
</feature>
<dbReference type="PROSITE" id="PS00893">
    <property type="entry name" value="NUDIX_BOX"/>
    <property type="match status" value="1"/>
</dbReference>
<proteinExistence type="inferred from homology"/>
<dbReference type="STRING" id="1286106.MPL1_11915"/>